<organism evidence="4 5">
    <name type="scientific">Saprolegnia diclina (strain VS20)</name>
    <dbReference type="NCBI Taxonomy" id="1156394"/>
    <lineage>
        <taxon>Eukaryota</taxon>
        <taxon>Sar</taxon>
        <taxon>Stramenopiles</taxon>
        <taxon>Oomycota</taxon>
        <taxon>Saprolegniomycetes</taxon>
        <taxon>Saprolegniales</taxon>
        <taxon>Saprolegniaceae</taxon>
        <taxon>Saprolegnia</taxon>
    </lineage>
</organism>
<dbReference type="Proteomes" id="UP000030762">
    <property type="component" value="Unassembled WGS sequence"/>
</dbReference>
<dbReference type="PRINTS" id="PR00081">
    <property type="entry name" value="GDHRDH"/>
</dbReference>
<name>T0PZA4_SAPDV</name>
<protein>
    <submittedName>
        <fullName evidence="4">Uncharacterized protein</fullName>
    </submittedName>
</protein>
<dbReference type="Gene3D" id="3.40.50.720">
    <property type="entry name" value="NAD(P)-binding Rossmann-like Domain"/>
    <property type="match status" value="1"/>
</dbReference>
<dbReference type="AlphaFoldDB" id="T0PZA4"/>
<evidence type="ECO:0000256" key="3">
    <source>
        <dbReference type="ARBA" id="ARBA00023002"/>
    </source>
</evidence>
<dbReference type="STRING" id="1156394.T0PZA4"/>
<dbReference type="Pfam" id="PF00106">
    <property type="entry name" value="adh_short"/>
    <property type="match status" value="1"/>
</dbReference>
<dbReference type="GO" id="GO:0016020">
    <property type="term" value="C:membrane"/>
    <property type="evidence" value="ECO:0007669"/>
    <property type="project" value="TreeGrafter"/>
</dbReference>
<evidence type="ECO:0000313" key="4">
    <source>
        <dbReference type="EMBL" id="EQC30899.1"/>
    </source>
</evidence>
<dbReference type="OrthoDB" id="62125at2759"/>
<dbReference type="OMA" id="FVRMEQS"/>
<dbReference type="eggNOG" id="KOG1208">
    <property type="taxonomic scope" value="Eukaryota"/>
</dbReference>
<dbReference type="SUPFAM" id="SSF51735">
    <property type="entry name" value="NAD(P)-binding Rossmann-fold domains"/>
    <property type="match status" value="1"/>
</dbReference>
<dbReference type="InterPro" id="IPR036291">
    <property type="entry name" value="NAD(P)-bd_dom_sf"/>
</dbReference>
<keyword evidence="5" id="KW-1185">Reference proteome</keyword>
<dbReference type="InParanoid" id="T0PZA4"/>
<reference evidence="4 5" key="1">
    <citation type="submission" date="2012-04" db="EMBL/GenBank/DDBJ databases">
        <title>The Genome Sequence of Saprolegnia declina VS20.</title>
        <authorList>
            <consortium name="The Broad Institute Genome Sequencing Platform"/>
            <person name="Russ C."/>
            <person name="Nusbaum C."/>
            <person name="Tyler B."/>
            <person name="van West P."/>
            <person name="Dieguez-Uribeondo J."/>
            <person name="de Bruijn I."/>
            <person name="Tripathy S."/>
            <person name="Jiang R."/>
            <person name="Young S.K."/>
            <person name="Zeng Q."/>
            <person name="Gargeya S."/>
            <person name="Fitzgerald M."/>
            <person name="Haas B."/>
            <person name="Abouelleil A."/>
            <person name="Alvarado L."/>
            <person name="Arachchi H.M."/>
            <person name="Berlin A."/>
            <person name="Chapman S.B."/>
            <person name="Goldberg J."/>
            <person name="Griggs A."/>
            <person name="Gujja S."/>
            <person name="Hansen M."/>
            <person name="Howarth C."/>
            <person name="Imamovic A."/>
            <person name="Larimer J."/>
            <person name="McCowen C."/>
            <person name="Montmayeur A."/>
            <person name="Murphy C."/>
            <person name="Neiman D."/>
            <person name="Pearson M."/>
            <person name="Priest M."/>
            <person name="Roberts A."/>
            <person name="Saif S."/>
            <person name="Shea T."/>
            <person name="Sisk P."/>
            <person name="Sykes S."/>
            <person name="Wortman J."/>
            <person name="Nusbaum C."/>
            <person name="Birren B."/>
        </authorList>
    </citation>
    <scope>NUCLEOTIDE SEQUENCE [LARGE SCALE GENOMIC DNA]</scope>
    <source>
        <strain evidence="4 5">VS20</strain>
    </source>
</reference>
<dbReference type="PANTHER" id="PTHR43490:SF99">
    <property type="entry name" value="SHORT-CHAIN DEHYDROGENASE_REDUCTASE"/>
    <property type="match status" value="1"/>
</dbReference>
<sequence length="281" mass="30130">MQEVFVVTGGNKGIGLETTRLLAERFPEAIVLLGTRSVANGHAAIAQLRAEHPSHTYANIRTLYINVASASSVEAAAEYVALQYGRVDGLVQNAGVVGDASFDVNLFGIDAVFDAFRPLLAKATQLTGSPAMHVIVSSEFAAWTTHAMTAALQEKLAAFASWKPQEAKALALDYMAFQHGETSRYAWPAASLTRGRYGISKALGLALGRIWAGEFREICTVSVCPGYCDTTMNVDYTGARSAEDGAKSVLFPILHPTKVQSGLFYQDGKVHPWACTNPFGP</sequence>
<dbReference type="VEuPathDB" id="FungiDB:SDRG_11380"/>
<keyword evidence="3" id="KW-0560">Oxidoreductase</keyword>
<dbReference type="GO" id="GO:0016491">
    <property type="term" value="F:oxidoreductase activity"/>
    <property type="evidence" value="ECO:0007669"/>
    <property type="project" value="UniProtKB-KW"/>
</dbReference>
<proteinExistence type="inferred from homology"/>
<comment type="similarity">
    <text evidence="1">Belongs to the short-chain dehydrogenases/reductases (SDR) family.</text>
</comment>
<dbReference type="EMBL" id="JH767172">
    <property type="protein sequence ID" value="EQC30899.1"/>
    <property type="molecule type" value="Genomic_DNA"/>
</dbReference>
<evidence type="ECO:0000313" key="5">
    <source>
        <dbReference type="Proteomes" id="UP000030762"/>
    </source>
</evidence>
<dbReference type="InterPro" id="IPR002347">
    <property type="entry name" value="SDR_fam"/>
</dbReference>
<accession>T0PZA4</accession>
<dbReference type="PANTHER" id="PTHR43490">
    <property type="entry name" value="(+)-NEOMENTHOL DEHYDROGENASE"/>
    <property type="match status" value="1"/>
</dbReference>
<evidence type="ECO:0000256" key="2">
    <source>
        <dbReference type="ARBA" id="ARBA00022857"/>
    </source>
</evidence>
<dbReference type="GeneID" id="19952107"/>
<keyword evidence="2" id="KW-0521">NADP</keyword>
<evidence type="ECO:0000256" key="1">
    <source>
        <dbReference type="ARBA" id="ARBA00006484"/>
    </source>
</evidence>
<dbReference type="RefSeq" id="XP_008615637.1">
    <property type="nucleotide sequence ID" value="XM_008617415.1"/>
</dbReference>
<gene>
    <name evidence="4" type="ORF">SDRG_11380</name>
</gene>